<evidence type="ECO:0000259" key="1">
    <source>
        <dbReference type="PROSITE" id="PS51048"/>
    </source>
</evidence>
<evidence type="ECO:0000313" key="3">
    <source>
        <dbReference type="RefSeq" id="XP_031382401.1"/>
    </source>
</evidence>
<dbReference type="InterPro" id="IPR007699">
    <property type="entry name" value="SGS_dom"/>
</dbReference>
<reference evidence="3" key="2">
    <citation type="submission" date="2025-08" db="UniProtKB">
        <authorList>
            <consortium name="RefSeq"/>
        </authorList>
    </citation>
    <scope>IDENTIFICATION</scope>
    <source>
        <tissue evidence="3">Leaf</tissue>
    </source>
</reference>
<dbReference type="GO" id="GO:0006351">
    <property type="term" value="P:DNA-templated transcription"/>
    <property type="evidence" value="ECO:0007669"/>
    <property type="project" value="InterPro"/>
</dbReference>
<protein>
    <submittedName>
        <fullName evidence="3">Uncharacterized protein LOC116196684</fullName>
    </submittedName>
</protein>
<dbReference type="SUPFAM" id="SSF53036">
    <property type="entry name" value="Eukaryotic RPB5 N-terminal domain"/>
    <property type="match status" value="1"/>
</dbReference>
<dbReference type="Gene3D" id="3.40.1340.10">
    <property type="entry name" value="RNA polymerase, Rpb5, N-terminal domain"/>
    <property type="match status" value="1"/>
</dbReference>
<sequence>MTLSNDEITRLHRIRKTVMQMLRDREYLVGDFEINMSRYQFVDKFGEYMKREDLVINKAKRNDSSDQEKEEKLDGDAGLNKLFRDIYQSADEDMRRAMTKSFLESNGTILATNWNSHARVFCLELTFNGGWLLKMKRWHPYCQEFSLNNC</sequence>
<dbReference type="RefSeq" id="XP_031382401.1">
    <property type="nucleotide sequence ID" value="XM_031526541.1"/>
</dbReference>
<dbReference type="AlphaFoldDB" id="A0A6P8CM34"/>
<dbReference type="GO" id="GO:0003899">
    <property type="term" value="F:DNA-directed RNA polymerase activity"/>
    <property type="evidence" value="ECO:0007669"/>
    <property type="project" value="InterPro"/>
</dbReference>
<evidence type="ECO:0000313" key="2">
    <source>
        <dbReference type="Proteomes" id="UP000515151"/>
    </source>
</evidence>
<organism evidence="2 3">
    <name type="scientific">Punica granatum</name>
    <name type="common">Pomegranate</name>
    <dbReference type="NCBI Taxonomy" id="22663"/>
    <lineage>
        <taxon>Eukaryota</taxon>
        <taxon>Viridiplantae</taxon>
        <taxon>Streptophyta</taxon>
        <taxon>Embryophyta</taxon>
        <taxon>Tracheophyta</taxon>
        <taxon>Spermatophyta</taxon>
        <taxon>Magnoliopsida</taxon>
        <taxon>eudicotyledons</taxon>
        <taxon>Gunneridae</taxon>
        <taxon>Pentapetalae</taxon>
        <taxon>rosids</taxon>
        <taxon>malvids</taxon>
        <taxon>Myrtales</taxon>
        <taxon>Lythraceae</taxon>
        <taxon>Punica</taxon>
    </lineage>
</organism>
<dbReference type="InterPro" id="IPR044563">
    <property type="entry name" value="Sgt1-like"/>
</dbReference>
<dbReference type="OrthoDB" id="248779at2759"/>
<dbReference type="GeneID" id="116196684"/>
<dbReference type="PANTHER" id="PTHR45862">
    <property type="entry name" value="PROTEIN SGT1 HOMOLOG"/>
    <property type="match status" value="1"/>
</dbReference>
<feature type="domain" description="SGS" evidence="1">
    <location>
        <begin position="38"/>
        <end position="137"/>
    </location>
</feature>
<gene>
    <name evidence="3" type="primary">LOC116196684</name>
</gene>
<dbReference type="GO" id="GO:0003677">
    <property type="term" value="F:DNA binding"/>
    <property type="evidence" value="ECO:0007669"/>
    <property type="project" value="InterPro"/>
</dbReference>
<keyword evidence="2" id="KW-1185">Reference proteome</keyword>
<name>A0A6P8CM34_PUNGR</name>
<proteinExistence type="predicted"/>
<dbReference type="Proteomes" id="UP000515151">
    <property type="component" value="Chromosome 2"/>
</dbReference>
<dbReference type="GO" id="GO:0051087">
    <property type="term" value="F:protein-folding chaperone binding"/>
    <property type="evidence" value="ECO:0007669"/>
    <property type="project" value="InterPro"/>
</dbReference>
<accession>A0A6P8CM34</accession>
<dbReference type="PROSITE" id="PS51048">
    <property type="entry name" value="SGS"/>
    <property type="match status" value="1"/>
</dbReference>
<dbReference type="InterPro" id="IPR036710">
    <property type="entry name" value="RNA_pol_Rpb5_N_sf"/>
</dbReference>
<reference evidence="2" key="1">
    <citation type="journal article" date="2020" name="Plant Biotechnol. J.">
        <title>The pomegranate (Punica granatum L.) draft genome dissects genetic divergence between soft- and hard-seeded cultivars.</title>
        <authorList>
            <person name="Luo X."/>
            <person name="Li H."/>
            <person name="Wu Z."/>
            <person name="Yao W."/>
            <person name="Zhao P."/>
            <person name="Cao D."/>
            <person name="Yu H."/>
            <person name="Li K."/>
            <person name="Poudel K."/>
            <person name="Zhao D."/>
            <person name="Zhang F."/>
            <person name="Xia X."/>
            <person name="Chen L."/>
            <person name="Wang Q."/>
            <person name="Jing D."/>
            <person name="Cao S."/>
        </authorList>
    </citation>
    <scope>NUCLEOTIDE SEQUENCE [LARGE SCALE GENOMIC DNA]</scope>
    <source>
        <strain evidence="2">cv. Tunisia</strain>
    </source>
</reference>
<dbReference type="Pfam" id="PF05002">
    <property type="entry name" value="SGS"/>
    <property type="match status" value="1"/>
</dbReference>